<sequence>MQTGDHSLLASGDRSNVDPKKLPDEIITGSCKAMDRGDVPWVWQTICKMRGICNYQGSASEEQPAEINDVVQCLRVVH</sequence>
<gene>
    <name evidence="2" type="ORF">SAMN05445850_7960</name>
</gene>
<accession>A0A1H1KJ45</accession>
<reference evidence="3" key="1">
    <citation type="submission" date="2016-10" db="EMBL/GenBank/DDBJ databases">
        <authorList>
            <person name="Varghese N."/>
            <person name="Submissions S."/>
        </authorList>
    </citation>
    <scope>NUCLEOTIDE SEQUENCE [LARGE SCALE GENOMIC DNA]</scope>
    <source>
        <strain evidence="3">DUS833</strain>
    </source>
</reference>
<feature type="region of interest" description="Disordered" evidence="1">
    <location>
        <begin position="1"/>
        <end position="21"/>
    </location>
</feature>
<protein>
    <submittedName>
        <fullName evidence="2">Uncharacterized protein</fullName>
    </submittedName>
</protein>
<keyword evidence="3" id="KW-1185">Reference proteome</keyword>
<dbReference type="EMBL" id="FNKX01000004">
    <property type="protein sequence ID" value="SDR61785.1"/>
    <property type="molecule type" value="Genomic_DNA"/>
</dbReference>
<name>A0A1H1KJ45_9BURK</name>
<organism evidence="2 3">
    <name type="scientific">Paraburkholderia tuberum</name>
    <dbReference type="NCBI Taxonomy" id="157910"/>
    <lineage>
        <taxon>Bacteria</taxon>
        <taxon>Pseudomonadati</taxon>
        <taxon>Pseudomonadota</taxon>
        <taxon>Betaproteobacteria</taxon>
        <taxon>Burkholderiales</taxon>
        <taxon>Burkholderiaceae</taxon>
        <taxon>Paraburkholderia</taxon>
    </lineage>
</organism>
<dbReference type="AlphaFoldDB" id="A0A1H1KJ45"/>
<proteinExistence type="predicted"/>
<dbReference type="Proteomes" id="UP000199365">
    <property type="component" value="Unassembled WGS sequence"/>
</dbReference>
<evidence type="ECO:0000313" key="2">
    <source>
        <dbReference type="EMBL" id="SDR61785.1"/>
    </source>
</evidence>
<evidence type="ECO:0000256" key="1">
    <source>
        <dbReference type="SAM" id="MobiDB-lite"/>
    </source>
</evidence>
<evidence type="ECO:0000313" key="3">
    <source>
        <dbReference type="Proteomes" id="UP000199365"/>
    </source>
</evidence>